<accession>A0A833WH58</accession>
<sequence length="133" mass="14633">MSMDAIMTCMKVDALVKDGERAKRNVSTVRPAMAVARFVRVPAKAMGTSDKKEGRRRGDELSGDGDGRRQTGEGAVAKEASGYDETKGEMSEGDGSIAQVRLARRRVRKTAKRVKARQARERRRYAEKTTEAG</sequence>
<evidence type="ECO:0000313" key="2">
    <source>
        <dbReference type="EMBL" id="KAF4041512.1"/>
    </source>
</evidence>
<feature type="compositionally biased region" description="Basic and acidic residues" evidence="1">
    <location>
        <begin position="124"/>
        <end position="133"/>
    </location>
</feature>
<comment type="caution">
    <text evidence="2">The sequence shown here is derived from an EMBL/GenBank/DDBJ whole genome shotgun (WGS) entry which is preliminary data.</text>
</comment>
<evidence type="ECO:0000256" key="1">
    <source>
        <dbReference type="SAM" id="MobiDB-lite"/>
    </source>
</evidence>
<dbReference type="EMBL" id="WSZM01000121">
    <property type="protein sequence ID" value="KAF4041512.1"/>
    <property type="molecule type" value="Genomic_DNA"/>
</dbReference>
<feature type="compositionally biased region" description="Basic residues" evidence="1">
    <location>
        <begin position="102"/>
        <end position="123"/>
    </location>
</feature>
<dbReference type="Proteomes" id="UP000602510">
    <property type="component" value="Unassembled WGS sequence"/>
</dbReference>
<protein>
    <submittedName>
        <fullName evidence="2">Uncharacterized protein</fullName>
    </submittedName>
</protein>
<proteinExistence type="predicted"/>
<keyword evidence="3" id="KW-1185">Reference proteome</keyword>
<name>A0A833WH58_PHYIN</name>
<feature type="compositionally biased region" description="Basic and acidic residues" evidence="1">
    <location>
        <begin position="49"/>
        <end position="71"/>
    </location>
</feature>
<organism evidence="2 3">
    <name type="scientific">Phytophthora infestans</name>
    <name type="common">Potato late blight agent</name>
    <name type="synonym">Botrytis infestans</name>
    <dbReference type="NCBI Taxonomy" id="4787"/>
    <lineage>
        <taxon>Eukaryota</taxon>
        <taxon>Sar</taxon>
        <taxon>Stramenopiles</taxon>
        <taxon>Oomycota</taxon>
        <taxon>Peronosporomycetes</taxon>
        <taxon>Peronosporales</taxon>
        <taxon>Peronosporaceae</taxon>
        <taxon>Phytophthora</taxon>
    </lineage>
</organism>
<gene>
    <name evidence="2" type="ORF">GN244_ATG06234</name>
</gene>
<reference evidence="2" key="1">
    <citation type="submission" date="2020-04" db="EMBL/GenBank/DDBJ databases">
        <title>Hybrid Assembly of Korean Phytophthora infestans isolates.</title>
        <authorList>
            <person name="Prokchorchik M."/>
            <person name="Lee Y."/>
            <person name="Seo J."/>
            <person name="Cho J.-H."/>
            <person name="Park Y.-E."/>
            <person name="Jang D.-C."/>
            <person name="Im J.-S."/>
            <person name="Choi J.-G."/>
            <person name="Park H.-J."/>
            <person name="Lee G.-B."/>
            <person name="Lee Y.-G."/>
            <person name="Hong S.-Y."/>
            <person name="Cho K."/>
            <person name="Sohn K.H."/>
        </authorList>
    </citation>
    <scope>NUCLEOTIDE SEQUENCE</scope>
    <source>
        <strain evidence="2">KR_1_A1</strain>
    </source>
</reference>
<dbReference type="AlphaFoldDB" id="A0A833WH58"/>
<evidence type="ECO:0000313" key="3">
    <source>
        <dbReference type="Proteomes" id="UP000602510"/>
    </source>
</evidence>
<feature type="region of interest" description="Disordered" evidence="1">
    <location>
        <begin position="41"/>
        <end position="133"/>
    </location>
</feature>